<dbReference type="Gene3D" id="3.40.50.720">
    <property type="entry name" value="NAD(P)-binding Rossmann-like Domain"/>
    <property type="match status" value="1"/>
</dbReference>
<feature type="domain" description="NAD(P)-binding" evidence="1">
    <location>
        <begin position="7"/>
        <end position="118"/>
    </location>
</feature>
<dbReference type="RefSeq" id="WP_261500318.1">
    <property type="nucleotide sequence ID" value="NZ_JAODYH010000004.1"/>
</dbReference>
<evidence type="ECO:0000313" key="3">
    <source>
        <dbReference type="Proteomes" id="UP001525968"/>
    </source>
</evidence>
<gene>
    <name evidence="2" type="ORF">N0K08_10865</name>
</gene>
<name>A0ABT2PKZ0_9BURK</name>
<dbReference type="PANTHER" id="PTHR14097:SF7">
    <property type="entry name" value="OXIDOREDUCTASE HTATIP2"/>
    <property type="match status" value="1"/>
</dbReference>
<keyword evidence="3" id="KW-1185">Reference proteome</keyword>
<dbReference type="Pfam" id="PF13460">
    <property type="entry name" value="NAD_binding_10"/>
    <property type="match status" value="1"/>
</dbReference>
<dbReference type="EMBL" id="JAODYH010000004">
    <property type="protein sequence ID" value="MCT9811136.1"/>
    <property type="molecule type" value="Genomic_DNA"/>
</dbReference>
<reference evidence="2 3" key="1">
    <citation type="submission" date="2022-09" db="EMBL/GenBank/DDBJ databases">
        <title>Draft genome of isolate Be4.</title>
        <authorList>
            <person name="Sanchez-Castro I."/>
            <person name="Martinez-Rodriguez P."/>
            <person name="Descostes M."/>
            <person name="Merroun M."/>
        </authorList>
    </citation>
    <scope>NUCLEOTIDE SEQUENCE [LARGE SCALE GENOMIC DNA]</scope>
    <source>
        <strain evidence="2 3">Be4</strain>
    </source>
</reference>
<organism evidence="2 3">
    <name type="scientific">Acidovorax bellezanensis</name>
    <dbReference type="NCBI Taxonomy" id="2976702"/>
    <lineage>
        <taxon>Bacteria</taxon>
        <taxon>Pseudomonadati</taxon>
        <taxon>Pseudomonadota</taxon>
        <taxon>Betaproteobacteria</taxon>
        <taxon>Burkholderiales</taxon>
        <taxon>Comamonadaceae</taxon>
        <taxon>Acidovorax</taxon>
    </lineage>
</organism>
<dbReference type="PANTHER" id="PTHR14097">
    <property type="entry name" value="OXIDOREDUCTASE HTATIP2"/>
    <property type="match status" value="1"/>
</dbReference>
<evidence type="ECO:0000259" key="1">
    <source>
        <dbReference type="Pfam" id="PF13460"/>
    </source>
</evidence>
<dbReference type="SUPFAM" id="SSF51735">
    <property type="entry name" value="NAD(P)-binding Rossmann-fold domains"/>
    <property type="match status" value="1"/>
</dbReference>
<sequence>MKLLLAGASGLVGSHVLRLALADERITQVTAPVRRALSMSHAKLHAPLVDYDALPVDAAWWQADAVVCALGTTIKVAGSEDAFRRVDHDYPLVVARLAQSHGTPCYVLNSAMGAHRQSRIFYNRVKGQLEYDLAHVGFASLTCAQPGLIAGERAEPRTFERAATLVLSALGPLLPRRWRLCPAEKIARAMLEAAIAARPGVHVIPASEMAQ</sequence>
<accession>A0ABT2PKZ0</accession>
<dbReference type="Proteomes" id="UP001525968">
    <property type="component" value="Unassembled WGS sequence"/>
</dbReference>
<evidence type="ECO:0000313" key="2">
    <source>
        <dbReference type="EMBL" id="MCT9811136.1"/>
    </source>
</evidence>
<proteinExistence type="predicted"/>
<dbReference type="InterPro" id="IPR016040">
    <property type="entry name" value="NAD(P)-bd_dom"/>
</dbReference>
<protein>
    <submittedName>
        <fullName evidence="2">NAD(P)H-binding protein</fullName>
    </submittedName>
</protein>
<comment type="caution">
    <text evidence="2">The sequence shown here is derived from an EMBL/GenBank/DDBJ whole genome shotgun (WGS) entry which is preliminary data.</text>
</comment>
<dbReference type="InterPro" id="IPR036291">
    <property type="entry name" value="NAD(P)-bd_dom_sf"/>
</dbReference>